<evidence type="ECO:0000256" key="2">
    <source>
        <dbReference type="ARBA" id="ARBA00022622"/>
    </source>
</evidence>
<evidence type="ECO:0000256" key="7">
    <source>
        <dbReference type="ARBA" id="ARBA00023288"/>
    </source>
</evidence>
<gene>
    <name evidence="9" type="ORF">ABEB36_005021</name>
</gene>
<evidence type="ECO:0000256" key="6">
    <source>
        <dbReference type="ARBA" id="ARBA00023136"/>
    </source>
</evidence>
<keyword evidence="10" id="KW-1185">Reference proteome</keyword>
<keyword evidence="7" id="KW-0449">Lipoprotein</keyword>
<feature type="chain" id="PRO_5044780757" description="Protein quiver" evidence="8">
    <location>
        <begin position="22"/>
        <end position="137"/>
    </location>
</feature>
<comment type="caution">
    <text evidence="9">The sequence shown here is derived from an EMBL/GenBank/DDBJ whole genome shotgun (WGS) entry which is preliminary data.</text>
</comment>
<evidence type="ECO:0000256" key="1">
    <source>
        <dbReference type="ARBA" id="ARBA00004589"/>
    </source>
</evidence>
<keyword evidence="5" id="KW-1133">Transmembrane helix</keyword>
<keyword evidence="2" id="KW-0325">Glycoprotein</keyword>
<name>A0ABD1EX42_HYPHA</name>
<evidence type="ECO:0000256" key="8">
    <source>
        <dbReference type="SAM" id="SignalP"/>
    </source>
</evidence>
<dbReference type="PANTHER" id="PTHR33562">
    <property type="entry name" value="ATILLA, ISOFORM B-RELATED-RELATED"/>
    <property type="match status" value="1"/>
</dbReference>
<keyword evidence="2" id="KW-0336">GPI-anchor</keyword>
<keyword evidence="4 8" id="KW-0732">Signal</keyword>
<comment type="subcellular location">
    <subcellularLocation>
        <location evidence="1">Membrane</location>
        <topology evidence="1">Lipid-anchor</topology>
        <topology evidence="1">GPI-anchor</topology>
    </subcellularLocation>
</comment>
<organism evidence="9 10">
    <name type="scientific">Hypothenemus hampei</name>
    <name type="common">Coffee berry borer</name>
    <dbReference type="NCBI Taxonomy" id="57062"/>
    <lineage>
        <taxon>Eukaryota</taxon>
        <taxon>Metazoa</taxon>
        <taxon>Ecdysozoa</taxon>
        <taxon>Arthropoda</taxon>
        <taxon>Hexapoda</taxon>
        <taxon>Insecta</taxon>
        <taxon>Pterygota</taxon>
        <taxon>Neoptera</taxon>
        <taxon>Endopterygota</taxon>
        <taxon>Coleoptera</taxon>
        <taxon>Polyphaga</taxon>
        <taxon>Cucujiformia</taxon>
        <taxon>Curculionidae</taxon>
        <taxon>Scolytinae</taxon>
        <taxon>Hypothenemus</taxon>
    </lineage>
</organism>
<keyword evidence="6" id="KW-0472">Membrane</keyword>
<dbReference type="GO" id="GO:0098552">
    <property type="term" value="C:side of membrane"/>
    <property type="evidence" value="ECO:0007669"/>
    <property type="project" value="UniProtKB-KW"/>
</dbReference>
<dbReference type="PANTHER" id="PTHR33562:SF2">
    <property type="entry name" value="PROTEIN QUIVER"/>
    <property type="match status" value="1"/>
</dbReference>
<evidence type="ECO:0000256" key="3">
    <source>
        <dbReference type="ARBA" id="ARBA00022692"/>
    </source>
</evidence>
<accession>A0ABD1EX42</accession>
<dbReference type="Proteomes" id="UP001566132">
    <property type="component" value="Unassembled WGS sequence"/>
</dbReference>
<evidence type="ECO:0000256" key="5">
    <source>
        <dbReference type="ARBA" id="ARBA00022989"/>
    </source>
</evidence>
<keyword evidence="3" id="KW-0812">Transmembrane</keyword>
<evidence type="ECO:0000313" key="9">
    <source>
        <dbReference type="EMBL" id="KAL1505453.1"/>
    </source>
</evidence>
<evidence type="ECO:0008006" key="11">
    <source>
        <dbReference type="Google" id="ProtNLM"/>
    </source>
</evidence>
<proteinExistence type="predicted"/>
<evidence type="ECO:0000313" key="10">
    <source>
        <dbReference type="Proteomes" id="UP001566132"/>
    </source>
</evidence>
<reference evidence="9 10" key="1">
    <citation type="submission" date="2024-05" db="EMBL/GenBank/DDBJ databases">
        <title>Genetic variation in Jamaican populations of the coffee berry borer (Hypothenemus hampei).</title>
        <authorList>
            <person name="Errbii M."/>
            <person name="Myrie A."/>
        </authorList>
    </citation>
    <scope>NUCLEOTIDE SEQUENCE [LARGE SCALE GENOMIC DNA]</scope>
    <source>
        <strain evidence="9">JA-Hopewell-2020-01-JO</strain>
        <tissue evidence="9">Whole body</tissue>
    </source>
</reference>
<dbReference type="AlphaFoldDB" id="A0ABD1EX42"/>
<protein>
    <recommendedName>
        <fullName evidence="11">Protein quiver</fullName>
    </recommendedName>
</protein>
<dbReference type="InterPro" id="IPR050975">
    <property type="entry name" value="Sleep_regulator"/>
</dbReference>
<evidence type="ECO:0000256" key="4">
    <source>
        <dbReference type="ARBA" id="ARBA00022729"/>
    </source>
</evidence>
<feature type="signal peptide" evidence="8">
    <location>
        <begin position="1"/>
        <end position="21"/>
    </location>
</feature>
<dbReference type="EMBL" id="JBDJPC010000004">
    <property type="protein sequence ID" value="KAL1505453.1"/>
    <property type="molecule type" value="Genomic_DNA"/>
</dbReference>
<sequence>MQKSASLALLVLLCSIAGVMSKYCYQCNSYSDKDHTACVDPMSPYPSVNFTTCSNSNVCTRVSYITQKQFVVSRSCDLPTDTCNSIYRSLLSYYPDLASFNCYTCNSDYCNSAAGLAYVSELKSGELIDEEVQKEQD</sequence>